<dbReference type="Gene3D" id="3.30.465.10">
    <property type="match status" value="1"/>
</dbReference>
<comment type="similarity">
    <text evidence="1">Belongs to the FAD-binding oxidoreductase/transferase type 4 family.</text>
</comment>
<dbReference type="InterPro" id="IPR016166">
    <property type="entry name" value="FAD-bd_PCMH"/>
</dbReference>
<dbReference type="AlphaFoldDB" id="A0A0E3P8X9"/>
<evidence type="ECO:0000259" key="4">
    <source>
        <dbReference type="PROSITE" id="PS51387"/>
    </source>
</evidence>
<protein>
    <submittedName>
        <fullName evidence="5">CoB--CoM heterodisulfide reductase 2 iron-sulfur subunit D</fullName>
        <ecNumber evidence="5">1.8.98.1</ecNumber>
    </submittedName>
</protein>
<dbReference type="OrthoDB" id="42878at2157"/>
<dbReference type="GO" id="GO:0051912">
    <property type="term" value="F:CoB--CoM heterodisulfide reductase activity"/>
    <property type="evidence" value="ECO:0007669"/>
    <property type="project" value="UniProtKB-EC"/>
</dbReference>
<dbReference type="EC" id="1.8.98.1" evidence="5"/>
<dbReference type="InterPro" id="IPR036318">
    <property type="entry name" value="FAD-bd_PCMH-like_sf"/>
</dbReference>
<sequence>MTVKKVPELSEVQKTELSELFGERVNLDKRDRHYYNHDIGALPPLVKKVIGNTDPAAVVKIRTEEDAVKLLEFANRHKIPVVPRAGASSGYGGVMPTKGGIVADVTLLNKIISVNPEEQKVVVQSGIIWEKLERKLKEQWISVRAIPSSAPSSTVGGWLAQSGAGYGSYEFGWGHESMEKVRVVLPNGKIKEFSGPELRKLIGTMGATGIITEITLKVQKLEERKAVSTSFPDASAMKKAIETIRKNKIPLWSISFLNPEWADMKNKSPQKIHYGEIVDKNRPVLPVAYVCTFMYPASRDVSGLTEAIESAGGTILPEEIAKHETEEWFKSMKVKRLGPSFIPAEILVPLEKMDTAFEEIKKRIKLPVLTEGMVISDGYVVLLCFMRHSERSLLFNTAFALSLSILKIAEENGGRAYSSGLFFASKKQSVFGDRLSEIEALKKEFDPNGIMNPETLEGKGLLNTAVSLGSSFEPMGRLVGNMSGIGEVKFKDEKEIPAEVAELAYSCSQCGYCVSECDQYYGRGWESQSPRGKWFFIKEYLAGREKLDQRQANTFLACTTCQMCDARCELDMPIEHAWMTMRGKLIDEEKKMTFPPFEIMAASLLKERNIWANLSKDRDKWIPDDIRAKMKDKAEYAYFAGCTASFVEKDVAVGAVRMLDDAEVEFTGLGDKEACCGIPMLVAGKWDVFEKIMRMNVANMKKRGVKTVITSCPACWLMWHTVYPQWAEKLGIEYGLEAKHYSEVLVERLDVLKPKFKKPLNKVVAWHDSCHLGRAGGKVYEPPRELLKAIPGLQFRELEYNREQAHCCGSVVSLIAEPPVAYKLGGMRLQEAVDVNADILAALCPCCTVQFRVAAEKNNMKIESQDLGALVARSLGHDIPDSTNFALQSWVPFEKMIDLMQPENMTDLMVELLPEMMAAMPAPLQTMMKMVKYVPGMDAMMKPMMPIMMPKLMPTVMPKVMPDMLKAVERRVPMPDYMKEQLPDLMPKAMDNLMPNMLPEIIPLLTPRMIEYIKTH</sequence>
<keyword evidence="3" id="KW-0274">FAD</keyword>
<dbReference type="Gene3D" id="1.10.1060.10">
    <property type="entry name" value="Alpha-helical ferredoxin"/>
    <property type="match status" value="1"/>
</dbReference>
<evidence type="ECO:0000313" key="5">
    <source>
        <dbReference type="EMBL" id="AKB30404.1"/>
    </source>
</evidence>
<dbReference type="KEGG" id="msw:MSSIT_3685"/>
<name>A0A0E3P8X9_9EURY</name>
<accession>A0A0E3P8X9</accession>
<reference evidence="5 6" key="1">
    <citation type="submission" date="2014-07" db="EMBL/GenBank/DDBJ databases">
        <title>Methanogenic archaea and the global carbon cycle.</title>
        <authorList>
            <person name="Henriksen J.R."/>
            <person name="Luke J."/>
            <person name="Reinhart S."/>
            <person name="Benedict M.N."/>
            <person name="Youngblut N.D."/>
            <person name="Metcalf M.E."/>
            <person name="Whitaker R.J."/>
            <person name="Metcalf W.W."/>
        </authorList>
    </citation>
    <scope>NUCLEOTIDE SEQUENCE [LARGE SCALE GENOMIC DNA]</scope>
    <source>
        <strain evidence="5 6">T4/M</strain>
    </source>
</reference>
<dbReference type="GO" id="GO:0008720">
    <property type="term" value="F:D-lactate dehydrogenase (NAD+) activity"/>
    <property type="evidence" value="ECO:0007669"/>
    <property type="project" value="TreeGrafter"/>
</dbReference>
<evidence type="ECO:0000256" key="1">
    <source>
        <dbReference type="ARBA" id="ARBA00008000"/>
    </source>
</evidence>
<dbReference type="Proteomes" id="UP000033111">
    <property type="component" value="Chromosome"/>
</dbReference>
<dbReference type="GO" id="GO:0051536">
    <property type="term" value="F:iron-sulfur cluster binding"/>
    <property type="evidence" value="ECO:0007669"/>
    <property type="project" value="InterPro"/>
</dbReference>
<feature type="domain" description="FAD-binding PCMH-type" evidence="4">
    <location>
        <begin position="51"/>
        <end position="221"/>
    </location>
</feature>
<dbReference type="SUPFAM" id="SSF46548">
    <property type="entry name" value="alpha-helical ferredoxin"/>
    <property type="match status" value="1"/>
</dbReference>
<dbReference type="PANTHER" id="PTHR11748">
    <property type="entry name" value="D-LACTATE DEHYDROGENASE"/>
    <property type="match status" value="1"/>
</dbReference>
<evidence type="ECO:0000256" key="2">
    <source>
        <dbReference type="ARBA" id="ARBA00022630"/>
    </source>
</evidence>
<dbReference type="EMBL" id="CP009506">
    <property type="protein sequence ID" value="AKB30404.1"/>
    <property type="molecule type" value="Genomic_DNA"/>
</dbReference>
<keyword evidence="5" id="KW-0560">Oxidoreductase</keyword>
<dbReference type="PANTHER" id="PTHR11748:SF111">
    <property type="entry name" value="D-LACTATE DEHYDROGENASE, MITOCHONDRIAL-RELATED"/>
    <property type="match status" value="1"/>
</dbReference>
<dbReference type="RefSeq" id="WP_048174098.1">
    <property type="nucleotide sequence ID" value="NZ_CP009506.1"/>
</dbReference>
<dbReference type="GO" id="GO:0071949">
    <property type="term" value="F:FAD binding"/>
    <property type="evidence" value="ECO:0007669"/>
    <property type="project" value="InterPro"/>
</dbReference>
<keyword evidence="6" id="KW-1185">Reference proteome</keyword>
<keyword evidence="2" id="KW-0285">Flavoprotein</keyword>
<evidence type="ECO:0000313" key="6">
    <source>
        <dbReference type="Proteomes" id="UP000033111"/>
    </source>
</evidence>
<dbReference type="InterPro" id="IPR009051">
    <property type="entry name" value="Helical_ferredxn"/>
</dbReference>
<dbReference type="HOGENOM" id="CLU_011400_0_0_2"/>
<dbReference type="SUPFAM" id="SSF55103">
    <property type="entry name" value="FAD-linked oxidases, C-terminal domain"/>
    <property type="match status" value="1"/>
</dbReference>
<dbReference type="Pfam" id="PF13534">
    <property type="entry name" value="Fer4_17"/>
    <property type="match status" value="1"/>
</dbReference>
<proteinExistence type="inferred from homology"/>
<dbReference type="InterPro" id="IPR016169">
    <property type="entry name" value="FAD-bd_PCMH_sub2"/>
</dbReference>
<dbReference type="GO" id="GO:0004458">
    <property type="term" value="F:D-lactate dehydrogenase (cytochrome) activity"/>
    <property type="evidence" value="ECO:0007669"/>
    <property type="project" value="TreeGrafter"/>
</dbReference>
<dbReference type="PROSITE" id="PS51387">
    <property type="entry name" value="FAD_PCMH"/>
    <property type="match status" value="1"/>
</dbReference>
<evidence type="ECO:0000256" key="3">
    <source>
        <dbReference type="ARBA" id="ARBA00022827"/>
    </source>
</evidence>
<dbReference type="SUPFAM" id="SSF56176">
    <property type="entry name" value="FAD-binding/transporter-associated domain-like"/>
    <property type="match status" value="1"/>
</dbReference>
<dbReference type="GO" id="GO:1903457">
    <property type="term" value="P:lactate catabolic process"/>
    <property type="evidence" value="ECO:0007669"/>
    <property type="project" value="TreeGrafter"/>
</dbReference>
<gene>
    <name evidence="5" type="ORF">MSSIT_3685</name>
</gene>
<dbReference type="Pfam" id="PF01565">
    <property type="entry name" value="FAD_binding_4"/>
    <property type="match status" value="1"/>
</dbReference>
<organism evidence="5 6">
    <name type="scientific">Methanosarcina siciliae T4/M</name>
    <dbReference type="NCBI Taxonomy" id="1434120"/>
    <lineage>
        <taxon>Archaea</taxon>
        <taxon>Methanobacteriati</taxon>
        <taxon>Methanobacteriota</taxon>
        <taxon>Stenosarchaea group</taxon>
        <taxon>Methanomicrobia</taxon>
        <taxon>Methanosarcinales</taxon>
        <taxon>Methanosarcinaceae</taxon>
        <taxon>Methanosarcina</taxon>
    </lineage>
</organism>
<dbReference type="InterPro" id="IPR016164">
    <property type="entry name" value="FAD-linked_Oxase-like_C"/>
</dbReference>
<dbReference type="InterPro" id="IPR004017">
    <property type="entry name" value="Cys_rich_dom"/>
</dbReference>
<dbReference type="Pfam" id="PF02754">
    <property type="entry name" value="CCG"/>
    <property type="match status" value="2"/>
</dbReference>
<dbReference type="GeneID" id="24862633"/>
<dbReference type="InterPro" id="IPR006094">
    <property type="entry name" value="Oxid_FAD_bind_N"/>
</dbReference>
<dbReference type="PATRIC" id="fig|1434120.4.peg.4780"/>